<dbReference type="EMBL" id="GG745340">
    <property type="protein sequence ID" value="KNE62323.1"/>
    <property type="molecule type" value="Genomic_DNA"/>
</dbReference>
<evidence type="ECO:0000256" key="1">
    <source>
        <dbReference type="SAM" id="Phobius"/>
    </source>
</evidence>
<dbReference type="InterPro" id="IPR019545">
    <property type="entry name" value="DM13_domain"/>
</dbReference>
<organism evidence="4 5">
    <name type="scientific">Allomyces macrogynus (strain ATCC 38327)</name>
    <name type="common">Allomyces javanicus var. macrogynus</name>
    <dbReference type="NCBI Taxonomy" id="578462"/>
    <lineage>
        <taxon>Eukaryota</taxon>
        <taxon>Fungi</taxon>
        <taxon>Fungi incertae sedis</taxon>
        <taxon>Blastocladiomycota</taxon>
        <taxon>Blastocladiomycetes</taxon>
        <taxon>Blastocladiales</taxon>
        <taxon>Blastocladiaceae</taxon>
        <taxon>Allomyces</taxon>
    </lineage>
</organism>
<reference evidence="4 5" key="1">
    <citation type="submission" date="2009-11" db="EMBL/GenBank/DDBJ databases">
        <title>Annotation of Allomyces macrogynus ATCC 38327.</title>
        <authorList>
            <consortium name="The Broad Institute Genome Sequencing Platform"/>
            <person name="Russ C."/>
            <person name="Cuomo C."/>
            <person name="Burger G."/>
            <person name="Gray M.W."/>
            <person name="Holland P.W.H."/>
            <person name="King N."/>
            <person name="Lang F.B.F."/>
            <person name="Roger A.J."/>
            <person name="Ruiz-Trillo I."/>
            <person name="Young S.K."/>
            <person name="Zeng Q."/>
            <person name="Gargeya S."/>
            <person name="Fitzgerald M."/>
            <person name="Haas B."/>
            <person name="Abouelleil A."/>
            <person name="Alvarado L."/>
            <person name="Arachchi H.M."/>
            <person name="Berlin A."/>
            <person name="Chapman S.B."/>
            <person name="Gearin G."/>
            <person name="Goldberg J."/>
            <person name="Griggs A."/>
            <person name="Gujja S."/>
            <person name="Hansen M."/>
            <person name="Heiman D."/>
            <person name="Howarth C."/>
            <person name="Larimer J."/>
            <person name="Lui A."/>
            <person name="MacDonald P.J.P."/>
            <person name="McCowen C."/>
            <person name="Montmayeur A."/>
            <person name="Murphy C."/>
            <person name="Neiman D."/>
            <person name="Pearson M."/>
            <person name="Priest M."/>
            <person name="Roberts A."/>
            <person name="Saif S."/>
            <person name="Shea T."/>
            <person name="Sisk P."/>
            <person name="Stolte C."/>
            <person name="Sykes S."/>
            <person name="Wortman J."/>
            <person name="Nusbaum C."/>
            <person name="Birren B."/>
        </authorList>
    </citation>
    <scope>NUCLEOTIDE SEQUENCE [LARGE SCALE GENOMIC DNA]</scope>
    <source>
        <strain evidence="4 5">ATCC 38327</strain>
    </source>
</reference>
<feature type="domain" description="DM13" evidence="3">
    <location>
        <begin position="44"/>
        <end position="149"/>
    </location>
</feature>
<keyword evidence="2" id="KW-0732">Signal</keyword>
<evidence type="ECO:0000256" key="2">
    <source>
        <dbReference type="SAM" id="SignalP"/>
    </source>
</evidence>
<feature type="transmembrane region" description="Helical" evidence="1">
    <location>
        <begin position="172"/>
        <end position="194"/>
    </location>
</feature>
<sequence>MSRALLHAVFATIAVLALAAAALAANCDKGTIPNGIQRNVPLVPTVSMYPDLKDVNLQVSGFVDYIDGCTIVLKNFTYLPDLGSTQLYAVKGDVKDENAFPVSGSPVLGSDGHVDQKFVLNRNQSLADFNIIKLFSVDRKVLIAYAALYNTTAGSATSAGGASPTPTLASGAAATSFSAGAAAALVVAAFAVFAL</sequence>
<name>A0A0L0SIJ0_ALLM3</name>
<proteinExistence type="predicted"/>
<keyword evidence="1" id="KW-0472">Membrane</keyword>
<accession>A0A0L0SIJ0</accession>
<dbReference type="OrthoDB" id="5573191at2759"/>
<evidence type="ECO:0000313" key="4">
    <source>
        <dbReference type="EMBL" id="KNE62323.1"/>
    </source>
</evidence>
<dbReference type="PROSITE" id="PS51549">
    <property type="entry name" value="DM13"/>
    <property type="match status" value="1"/>
</dbReference>
<keyword evidence="1" id="KW-0812">Transmembrane</keyword>
<keyword evidence="5" id="KW-1185">Reference proteome</keyword>
<dbReference type="AlphaFoldDB" id="A0A0L0SIJ0"/>
<evidence type="ECO:0000259" key="3">
    <source>
        <dbReference type="PROSITE" id="PS51549"/>
    </source>
</evidence>
<evidence type="ECO:0000313" key="5">
    <source>
        <dbReference type="Proteomes" id="UP000054350"/>
    </source>
</evidence>
<keyword evidence="1" id="KW-1133">Transmembrane helix</keyword>
<dbReference type="Proteomes" id="UP000054350">
    <property type="component" value="Unassembled WGS sequence"/>
</dbReference>
<gene>
    <name evidence="4" type="ORF">AMAG_07554</name>
</gene>
<feature type="signal peptide" evidence="2">
    <location>
        <begin position="1"/>
        <end position="24"/>
    </location>
</feature>
<reference evidence="5" key="2">
    <citation type="submission" date="2009-11" db="EMBL/GenBank/DDBJ databases">
        <title>The Genome Sequence of Allomyces macrogynus strain ATCC 38327.</title>
        <authorList>
            <consortium name="The Broad Institute Genome Sequencing Platform"/>
            <person name="Russ C."/>
            <person name="Cuomo C."/>
            <person name="Shea T."/>
            <person name="Young S.K."/>
            <person name="Zeng Q."/>
            <person name="Koehrsen M."/>
            <person name="Haas B."/>
            <person name="Borodovsky M."/>
            <person name="Guigo R."/>
            <person name="Alvarado L."/>
            <person name="Berlin A."/>
            <person name="Borenstein D."/>
            <person name="Chen Z."/>
            <person name="Engels R."/>
            <person name="Freedman E."/>
            <person name="Gellesch M."/>
            <person name="Goldberg J."/>
            <person name="Griggs A."/>
            <person name="Gujja S."/>
            <person name="Heiman D."/>
            <person name="Hepburn T."/>
            <person name="Howarth C."/>
            <person name="Jen D."/>
            <person name="Larson L."/>
            <person name="Lewis B."/>
            <person name="Mehta T."/>
            <person name="Park D."/>
            <person name="Pearson M."/>
            <person name="Roberts A."/>
            <person name="Saif S."/>
            <person name="Shenoy N."/>
            <person name="Sisk P."/>
            <person name="Stolte C."/>
            <person name="Sykes S."/>
            <person name="Walk T."/>
            <person name="White J."/>
            <person name="Yandava C."/>
            <person name="Burger G."/>
            <person name="Gray M.W."/>
            <person name="Holland P.W.H."/>
            <person name="King N."/>
            <person name="Lang F.B.F."/>
            <person name="Roger A.J."/>
            <person name="Ruiz-Trillo I."/>
            <person name="Lander E."/>
            <person name="Nusbaum C."/>
        </authorList>
    </citation>
    <scope>NUCLEOTIDE SEQUENCE [LARGE SCALE GENOMIC DNA]</scope>
    <source>
        <strain evidence="5">ATCC 38327</strain>
    </source>
</reference>
<dbReference type="VEuPathDB" id="FungiDB:AMAG_07554"/>
<protein>
    <recommendedName>
        <fullName evidence="3">DM13 domain-containing protein</fullName>
    </recommendedName>
</protein>
<feature type="chain" id="PRO_5005548074" description="DM13 domain-containing protein" evidence="2">
    <location>
        <begin position="25"/>
        <end position="195"/>
    </location>
</feature>